<dbReference type="EMBL" id="JAEMNV010000009">
    <property type="protein sequence ID" value="MBJ8342002.1"/>
    <property type="molecule type" value="Genomic_DNA"/>
</dbReference>
<name>A0A934U636_9NOCA</name>
<dbReference type="NCBIfam" id="TIGR00026">
    <property type="entry name" value="hi_GC_TIGR00026"/>
    <property type="match status" value="1"/>
</dbReference>
<reference evidence="1" key="1">
    <citation type="submission" date="2020-12" db="EMBL/GenBank/DDBJ databases">
        <title>Antrihabitans popcorni sp. nov. and Antrihabitans auranticaus sp. nov., isolated from a larva cave.</title>
        <authorList>
            <person name="Lee S.D."/>
            <person name="Kim I.S."/>
        </authorList>
    </citation>
    <scope>NUCLEOTIDE SEQUENCE</scope>
    <source>
        <strain evidence="1">YC3-6</strain>
    </source>
</reference>
<protein>
    <submittedName>
        <fullName evidence="1">Nitroreductase family deazaflavin-dependent oxidoreductase</fullName>
    </submittedName>
</protein>
<organism evidence="1 2">
    <name type="scientific">Antrihabitans stalagmiti</name>
    <dbReference type="NCBI Taxonomy" id="2799499"/>
    <lineage>
        <taxon>Bacteria</taxon>
        <taxon>Bacillati</taxon>
        <taxon>Actinomycetota</taxon>
        <taxon>Actinomycetes</taxon>
        <taxon>Mycobacteriales</taxon>
        <taxon>Nocardiaceae</taxon>
        <taxon>Antrihabitans</taxon>
    </lineage>
</organism>
<dbReference type="Pfam" id="PF04075">
    <property type="entry name" value="F420H2_quin_red"/>
    <property type="match status" value="1"/>
</dbReference>
<dbReference type="InterPro" id="IPR012349">
    <property type="entry name" value="Split_barrel_FMN-bd"/>
</dbReference>
<sequence>MSSARNETRAFERKFRIERALERAVNPVVIAMRHAGIRSRYATELETTGRKTGLLRSVVVTAKFDDAGAWVISQHGTRSGWGANITTHPRVRIRQGKAWRTGTAVFDHTDDVVARARSFGSNPVASALSASAVRSVQTTPITVRITFDD</sequence>
<evidence type="ECO:0000313" key="1">
    <source>
        <dbReference type="EMBL" id="MBJ8342002.1"/>
    </source>
</evidence>
<dbReference type="Gene3D" id="2.30.110.10">
    <property type="entry name" value="Electron Transport, Fmn-binding Protein, Chain A"/>
    <property type="match status" value="1"/>
</dbReference>
<accession>A0A934U636</accession>
<dbReference type="GO" id="GO:0016491">
    <property type="term" value="F:oxidoreductase activity"/>
    <property type="evidence" value="ECO:0007669"/>
    <property type="project" value="InterPro"/>
</dbReference>
<keyword evidence="2" id="KW-1185">Reference proteome</keyword>
<dbReference type="RefSeq" id="WP_199707176.1">
    <property type="nucleotide sequence ID" value="NZ_JAEMNV010000009.1"/>
</dbReference>
<dbReference type="AlphaFoldDB" id="A0A934U636"/>
<proteinExistence type="predicted"/>
<comment type="caution">
    <text evidence="1">The sequence shown here is derived from an EMBL/GenBank/DDBJ whole genome shotgun (WGS) entry which is preliminary data.</text>
</comment>
<gene>
    <name evidence="1" type="ORF">JGU71_24240</name>
</gene>
<dbReference type="InterPro" id="IPR004378">
    <property type="entry name" value="F420H2_quin_Rdtase"/>
</dbReference>
<evidence type="ECO:0000313" key="2">
    <source>
        <dbReference type="Proteomes" id="UP000655868"/>
    </source>
</evidence>
<dbReference type="Proteomes" id="UP000655868">
    <property type="component" value="Unassembled WGS sequence"/>
</dbReference>